<dbReference type="AlphaFoldDB" id="A0A1V9YKF5"/>
<dbReference type="SUPFAM" id="SSF49354">
    <property type="entry name" value="PapD-like"/>
    <property type="match status" value="1"/>
</dbReference>
<evidence type="ECO:0000256" key="1">
    <source>
        <dbReference type="SAM" id="MobiDB-lite"/>
    </source>
</evidence>
<dbReference type="InterPro" id="IPR000535">
    <property type="entry name" value="MSP_dom"/>
</dbReference>
<name>A0A1V9YKF5_ACHHY</name>
<protein>
    <recommendedName>
        <fullName evidence="2">MSP domain-containing protein</fullName>
    </recommendedName>
</protein>
<feature type="region of interest" description="Disordered" evidence="1">
    <location>
        <begin position="1"/>
        <end position="21"/>
    </location>
</feature>
<dbReference type="Proteomes" id="UP000243579">
    <property type="component" value="Unassembled WGS sequence"/>
</dbReference>
<dbReference type="Pfam" id="PF00635">
    <property type="entry name" value="Motile_Sperm"/>
    <property type="match status" value="1"/>
</dbReference>
<reference evidence="3 4" key="1">
    <citation type="journal article" date="2014" name="Genome Biol. Evol.">
        <title>The secreted proteins of Achlya hypogyna and Thraustotheca clavata identify the ancestral oomycete secretome and reveal gene acquisitions by horizontal gene transfer.</title>
        <authorList>
            <person name="Misner I."/>
            <person name="Blouin N."/>
            <person name="Leonard G."/>
            <person name="Richards T.A."/>
            <person name="Lane C.E."/>
        </authorList>
    </citation>
    <scope>NUCLEOTIDE SEQUENCE [LARGE SCALE GENOMIC DNA]</scope>
    <source>
        <strain evidence="3 4">ATCC 48635</strain>
    </source>
</reference>
<gene>
    <name evidence="3" type="ORF">ACHHYP_10841</name>
</gene>
<dbReference type="PROSITE" id="PS50202">
    <property type="entry name" value="MSP"/>
    <property type="match status" value="1"/>
</dbReference>
<dbReference type="InterPro" id="IPR013783">
    <property type="entry name" value="Ig-like_fold"/>
</dbReference>
<sequence>MSSLAANPQEDTETDSSVEVDPPVLSELDANLCRAQSFTLRNTSSTHCLHFKVRTPKTLWHGLLATPNRGCLRPHESVAVVLELTCAEADRRTLHTPGAVATAVRAYKLMLQTVAASDTADADWAAAVVQSVLLPFAIKATSLARLLLTPMAPARLFLEPHRLCFSFTLDEDSLQFRDFGNACLLEVSNPHSTAVAVKFKTLCPTRYSIAPPFVVLPPGGARSVVIALTRATRDRLYVYEKSQLRLRDCLRVESALVPYYAAHAARDGRRCPNELATILDAAWRHVPDAAVTVDYVPCDFVFSILPLSSRGDVGRAVACPA</sequence>
<keyword evidence="4" id="KW-1185">Reference proteome</keyword>
<comment type="caution">
    <text evidence="3">The sequence shown here is derived from an EMBL/GenBank/DDBJ whole genome shotgun (WGS) entry which is preliminary data.</text>
</comment>
<dbReference type="Gene3D" id="2.60.40.10">
    <property type="entry name" value="Immunoglobulins"/>
    <property type="match status" value="2"/>
</dbReference>
<evidence type="ECO:0000313" key="4">
    <source>
        <dbReference type="Proteomes" id="UP000243579"/>
    </source>
</evidence>
<dbReference type="InterPro" id="IPR008962">
    <property type="entry name" value="PapD-like_sf"/>
</dbReference>
<proteinExistence type="predicted"/>
<dbReference type="EMBL" id="JNBR01001524">
    <property type="protein sequence ID" value="OQR86177.1"/>
    <property type="molecule type" value="Genomic_DNA"/>
</dbReference>
<evidence type="ECO:0000313" key="3">
    <source>
        <dbReference type="EMBL" id="OQR86177.1"/>
    </source>
</evidence>
<accession>A0A1V9YKF5</accession>
<dbReference type="OrthoDB" id="10345203at2759"/>
<feature type="domain" description="MSP" evidence="2">
    <location>
        <begin position="155"/>
        <end position="301"/>
    </location>
</feature>
<organism evidence="3 4">
    <name type="scientific">Achlya hypogyna</name>
    <name type="common">Oomycete</name>
    <name type="synonym">Protoachlya hypogyna</name>
    <dbReference type="NCBI Taxonomy" id="1202772"/>
    <lineage>
        <taxon>Eukaryota</taxon>
        <taxon>Sar</taxon>
        <taxon>Stramenopiles</taxon>
        <taxon>Oomycota</taxon>
        <taxon>Saprolegniomycetes</taxon>
        <taxon>Saprolegniales</taxon>
        <taxon>Achlyaceae</taxon>
        <taxon>Achlya</taxon>
    </lineage>
</organism>
<evidence type="ECO:0000259" key="2">
    <source>
        <dbReference type="PROSITE" id="PS50202"/>
    </source>
</evidence>